<evidence type="ECO:0000256" key="6">
    <source>
        <dbReference type="ARBA" id="ARBA00023163"/>
    </source>
</evidence>
<dbReference type="PROSITE" id="PS50863">
    <property type="entry name" value="B3"/>
    <property type="match status" value="1"/>
</dbReference>
<evidence type="ECO:0000256" key="2">
    <source>
        <dbReference type="ARBA" id="ARBA00007853"/>
    </source>
</evidence>
<dbReference type="GO" id="GO:0016787">
    <property type="term" value="F:hydrolase activity"/>
    <property type="evidence" value="ECO:0007669"/>
    <property type="project" value="UniProtKB-KW"/>
</dbReference>
<dbReference type="SUPFAM" id="SSF101936">
    <property type="entry name" value="DNA-binding pseudobarrel domain"/>
    <property type="match status" value="1"/>
</dbReference>
<keyword evidence="6 10" id="KW-0804">Transcription</keyword>
<dbReference type="PROSITE" id="PS51745">
    <property type="entry name" value="PB1"/>
    <property type="match status" value="1"/>
</dbReference>
<dbReference type="CDD" id="cd10017">
    <property type="entry name" value="B3_DNA"/>
    <property type="match status" value="1"/>
</dbReference>
<organism evidence="14">
    <name type="scientific">Dimocarpus longan</name>
    <dbReference type="NCBI Taxonomy" id="128017"/>
    <lineage>
        <taxon>Eukaryota</taxon>
        <taxon>Viridiplantae</taxon>
        <taxon>Streptophyta</taxon>
        <taxon>Embryophyta</taxon>
        <taxon>Tracheophyta</taxon>
        <taxon>Spermatophyta</taxon>
        <taxon>Magnoliopsida</taxon>
        <taxon>eudicotyledons</taxon>
        <taxon>Gunneridae</taxon>
        <taxon>Pentapetalae</taxon>
        <taxon>rosids</taxon>
        <taxon>malvids</taxon>
        <taxon>Sapindales</taxon>
        <taxon>Sapindaceae</taxon>
        <taxon>Dimocarpus</taxon>
    </lineage>
</organism>
<dbReference type="GO" id="GO:0007389">
    <property type="term" value="P:pattern specification process"/>
    <property type="evidence" value="ECO:0007669"/>
    <property type="project" value="UniProtKB-ARBA"/>
</dbReference>
<evidence type="ECO:0000256" key="1">
    <source>
        <dbReference type="ARBA" id="ARBA00004123"/>
    </source>
</evidence>
<reference evidence="14" key="1">
    <citation type="submission" date="2014-01" db="EMBL/GenBank/DDBJ databases">
        <title>Cloning and sequence analysis of the sulfate transporter cDNA in Reaumuria trigyna Maxim.</title>
        <authorList>
            <person name="Zhao L.X."/>
        </authorList>
    </citation>
    <scope>NUCLEOTIDE SEQUENCE</scope>
    <source>
        <tissue evidence="14">Embryogenic callus</tissue>
    </source>
</reference>
<dbReference type="GO" id="GO:0003677">
    <property type="term" value="F:DNA binding"/>
    <property type="evidence" value="ECO:0007669"/>
    <property type="project" value="UniProtKB-KW"/>
</dbReference>
<dbReference type="InterPro" id="IPR010525">
    <property type="entry name" value="ARF_dom"/>
</dbReference>
<comment type="subcellular location">
    <subcellularLocation>
        <location evidence="1 10">Nucleus</location>
    </subcellularLocation>
</comment>
<dbReference type="FunFam" id="2.30.30.1040:FF:000002">
    <property type="entry name" value="Auxin response factor"/>
    <property type="match status" value="1"/>
</dbReference>
<comment type="similarity">
    <text evidence="2 10">Belongs to the ARF family.</text>
</comment>
<keyword evidence="5 10" id="KW-0238">DNA-binding</keyword>
<evidence type="ECO:0000256" key="3">
    <source>
        <dbReference type="ARBA" id="ARBA00011726"/>
    </source>
</evidence>
<dbReference type="Pfam" id="PF02362">
    <property type="entry name" value="B3"/>
    <property type="match status" value="1"/>
</dbReference>
<name>A0A0K0LG79_9ROSI</name>
<dbReference type="SMR" id="A0A0K0LG79"/>
<accession>A0A0K0LG79</accession>
<dbReference type="GO" id="GO:0051301">
    <property type="term" value="P:cell division"/>
    <property type="evidence" value="ECO:0007669"/>
    <property type="project" value="UniProtKB-ARBA"/>
</dbReference>
<dbReference type="Pfam" id="PF06507">
    <property type="entry name" value="ARF_AD"/>
    <property type="match status" value="1"/>
</dbReference>
<keyword evidence="14" id="KW-0378">Hydrolase</keyword>
<dbReference type="InterPro" id="IPR003340">
    <property type="entry name" value="B3_DNA-bd"/>
</dbReference>
<feature type="domain" description="PB1" evidence="13">
    <location>
        <begin position="601"/>
        <end position="681"/>
    </location>
</feature>
<feature type="region of interest" description="Disordered" evidence="11">
    <location>
        <begin position="539"/>
        <end position="592"/>
    </location>
</feature>
<dbReference type="EMBL" id="KJ410238">
    <property type="protein sequence ID" value="AJA30446.1"/>
    <property type="molecule type" value="Genomic_DNA"/>
</dbReference>
<dbReference type="InterPro" id="IPR053793">
    <property type="entry name" value="PB1-like"/>
</dbReference>
<evidence type="ECO:0000256" key="7">
    <source>
        <dbReference type="ARBA" id="ARBA00023242"/>
    </source>
</evidence>
<dbReference type="Gene3D" id="2.40.330.10">
    <property type="entry name" value="DNA-binding pseudobarrel domain"/>
    <property type="match status" value="1"/>
</dbReference>
<evidence type="ECO:0000256" key="10">
    <source>
        <dbReference type="RuleBase" id="RU004561"/>
    </source>
</evidence>
<keyword evidence="4 10" id="KW-0805">Transcription regulation</keyword>
<dbReference type="FunFam" id="2.40.330.10:FF:000001">
    <property type="entry name" value="Auxin response factor"/>
    <property type="match status" value="1"/>
</dbReference>
<comment type="subunit">
    <text evidence="3 10">Homodimers and heterodimers.</text>
</comment>
<keyword evidence="7 10" id="KW-0539">Nucleus</keyword>
<dbReference type="SMART" id="SM01019">
    <property type="entry name" value="B3"/>
    <property type="match status" value="1"/>
</dbReference>
<evidence type="ECO:0000256" key="11">
    <source>
        <dbReference type="SAM" id="MobiDB-lite"/>
    </source>
</evidence>
<evidence type="ECO:0000256" key="5">
    <source>
        <dbReference type="ARBA" id="ARBA00023125"/>
    </source>
</evidence>
<comment type="function">
    <text evidence="9">Auxin response factors (ARFs) are transcriptional factors that bind specifically to the DNA sequence 5'-TGTCTC-3' found in the auxin-responsive promoter elements (AuxREs). Could act as transcriptional activator or repressor. Formation of heterodimers with Aux/IAA proteins may alter their ability to modulate early auxin response genes expression.</text>
</comment>
<dbReference type="Gene3D" id="3.10.20.90">
    <property type="entry name" value="Phosphatidylinositol 3-kinase Catalytic Subunit, Chain A, domain 1"/>
    <property type="match status" value="1"/>
</dbReference>
<protein>
    <recommendedName>
        <fullName evidence="10">Auxin response factor</fullName>
    </recommendedName>
</protein>
<evidence type="ECO:0000256" key="8">
    <source>
        <dbReference type="ARBA" id="ARBA00023294"/>
    </source>
</evidence>
<dbReference type="GO" id="GO:0009734">
    <property type="term" value="P:auxin-activated signaling pathway"/>
    <property type="evidence" value="ECO:0007669"/>
    <property type="project" value="UniProtKB-KW"/>
</dbReference>
<dbReference type="GO" id="GO:0005634">
    <property type="term" value="C:nucleus"/>
    <property type="evidence" value="ECO:0007669"/>
    <property type="project" value="UniProtKB-SubCell"/>
</dbReference>
<gene>
    <name evidence="14" type="primary">ARF16</name>
</gene>
<dbReference type="AlphaFoldDB" id="A0A0K0LG79"/>
<dbReference type="InterPro" id="IPR015300">
    <property type="entry name" value="DNA-bd_pseudobarrel_sf"/>
</dbReference>
<feature type="domain" description="TF-B3" evidence="12">
    <location>
        <begin position="121"/>
        <end position="223"/>
    </location>
</feature>
<evidence type="ECO:0000313" key="14">
    <source>
        <dbReference type="EMBL" id="AJA30443.1"/>
    </source>
</evidence>
<dbReference type="GO" id="GO:0006355">
    <property type="term" value="P:regulation of DNA-templated transcription"/>
    <property type="evidence" value="ECO:0007669"/>
    <property type="project" value="InterPro"/>
</dbReference>
<dbReference type="InterPro" id="IPR044835">
    <property type="entry name" value="ARF_plant"/>
</dbReference>
<evidence type="ECO:0000256" key="4">
    <source>
        <dbReference type="ARBA" id="ARBA00023015"/>
    </source>
</evidence>
<feature type="compositionally biased region" description="Polar residues" evidence="11">
    <location>
        <begin position="539"/>
        <end position="585"/>
    </location>
</feature>
<dbReference type="Gene3D" id="2.30.30.1040">
    <property type="match status" value="1"/>
</dbReference>
<evidence type="ECO:0000259" key="13">
    <source>
        <dbReference type="PROSITE" id="PS51745"/>
    </source>
</evidence>
<evidence type="ECO:0000259" key="12">
    <source>
        <dbReference type="PROSITE" id="PS50863"/>
    </source>
</evidence>
<proteinExistence type="evidence at transcript level"/>
<dbReference type="PANTHER" id="PTHR31384:SF160">
    <property type="entry name" value="AUXIN RESPONSE FACTOR 16"/>
    <property type="match status" value="1"/>
</dbReference>
<dbReference type="GO" id="GO:0048829">
    <property type="term" value="P:root cap development"/>
    <property type="evidence" value="ECO:0007669"/>
    <property type="project" value="UniProtKB-ARBA"/>
</dbReference>
<sequence>MIRVMDSSKNSSIKKNSTESCLDAQLWHACAGGMVQMPPINSKVVYFPQGHLEHAKGNNTELSNLHIPCMIPCRVSAIKYMADTETDEVYAKIRLISLKNNGLDDFEDVGNGECGEKPPSFAKTLTQSDANNGGGFSVPRYCAETIFPRLDYSAEPPVQTILAKDVHGEVWKFRHIYRGTPRRHLLTTGWSNFVNQKKLVAGDSIVFLRADNGDLCVGIRRAKKGGIGGGSDYSLVGSWNSSGFPFAGGYSVYVREDDSKLMRRNSNTDFRANVSADSVVQAATLAANAQPFEVVYYPRASTPEFVVKASAVRAAMQIQWCSGMRFKMAFETEDSSRISWFMGTISSVQVADPIRWRNSPWRLLQVAWDEPDLLQNVKRVNPWLVELVSSIPAIHLSTFSPPRKRLRLPEQPDFPLINQVPMPSFSRNPVMISSPLGCVADSTPAGIQGARHAQYGPSLSDLHFNKLQSGQFPVGFQHHHHPTPPPRIPSCNFISDTENNDNISCLLTMGNPTHSFKENNETKTPHILLFGQLILPQQNSSQSCSGDTLGNSSSDGNPEKTVISSDGSGSAVHQNGPLENSSNEGSPWCKDHRKSDVSLETGHCKVFVESEDVGRTLNLSVLGSYEELYGKLANMFGIESSEMFSNVLYRDAAGSTKHTGDEPFSDFLKTARRLTIFTDSSSDNVGR</sequence>
<dbReference type="PANTHER" id="PTHR31384">
    <property type="entry name" value="AUXIN RESPONSE FACTOR 4-RELATED"/>
    <property type="match status" value="1"/>
</dbReference>
<dbReference type="EMBL" id="KJ410235">
    <property type="protein sequence ID" value="AJA30443.1"/>
    <property type="molecule type" value="mRNA"/>
</dbReference>
<evidence type="ECO:0000256" key="9">
    <source>
        <dbReference type="ARBA" id="ARBA00037697"/>
    </source>
</evidence>
<keyword evidence="8 10" id="KW-0927">Auxin signaling pathway</keyword>